<feature type="transmembrane region" description="Helical" evidence="5">
    <location>
        <begin position="211"/>
        <end position="233"/>
    </location>
</feature>
<evidence type="ECO:0000259" key="6">
    <source>
        <dbReference type="PROSITE" id="PS50850"/>
    </source>
</evidence>
<dbReference type="GO" id="GO:0005886">
    <property type="term" value="C:plasma membrane"/>
    <property type="evidence" value="ECO:0007669"/>
    <property type="project" value="UniProtKB-SubCell"/>
</dbReference>
<feature type="transmembrane region" description="Helical" evidence="5">
    <location>
        <begin position="358"/>
        <end position="379"/>
    </location>
</feature>
<feature type="transmembrane region" description="Helical" evidence="5">
    <location>
        <begin position="239"/>
        <end position="264"/>
    </location>
</feature>
<protein>
    <submittedName>
        <fullName evidence="7">MFS transporter</fullName>
    </submittedName>
</protein>
<evidence type="ECO:0000256" key="5">
    <source>
        <dbReference type="SAM" id="Phobius"/>
    </source>
</evidence>
<keyword evidence="4 5" id="KW-0472">Membrane</keyword>
<feature type="transmembrane region" description="Helical" evidence="5">
    <location>
        <begin position="32"/>
        <end position="54"/>
    </location>
</feature>
<dbReference type="InterPro" id="IPR052952">
    <property type="entry name" value="MFS-Transporter"/>
</dbReference>
<dbReference type="PANTHER" id="PTHR23527:SF1">
    <property type="entry name" value="BLL3282 PROTEIN"/>
    <property type="match status" value="1"/>
</dbReference>
<dbReference type="Gene3D" id="1.20.1250.20">
    <property type="entry name" value="MFS general substrate transporter like domains"/>
    <property type="match status" value="2"/>
</dbReference>
<dbReference type="AlphaFoldDB" id="A0A1E2SJU3"/>
<evidence type="ECO:0000313" key="8">
    <source>
        <dbReference type="Proteomes" id="UP000094426"/>
    </source>
</evidence>
<proteinExistence type="predicted"/>
<name>A0A1E2SJU3_LEIXY</name>
<dbReference type="Pfam" id="PF07690">
    <property type="entry name" value="MFS_1"/>
    <property type="match status" value="1"/>
</dbReference>
<reference evidence="7 8" key="1">
    <citation type="submission" date="2015-11" db="EMBL/GenBank/DDBJ databases">
        <authorList>
            <person name="Zhang Y."/>
            <person name="Guo Z."/>
        </authorList>
    </citation>
    <scope>NUCLEOTIDE SEQUENCE [LARGE SCALE GENOMIC DNA]</scope>
    <source>
        <strain evidence="8">gdw1</strain>
    </source>
</reference>
<gene>
    <name evidence="7" type="ORF">ATY41_11760</name>
</gene>
<dbReference type="InterPro" id="IPR036259">
    <property type="entry name" value="MFS_trans_sf"/>
</dbReference>
<dbReference type="EMBL" id="LNZG01000025">
    <property type="protein sequence ID" value="ODA89918.1"/>
    <property type="molecule type" value="Genomic_DNA"/>
</dbReference>
<dbReference type="PANTHER" id="PTHR23527">
    <property type="entry name" value="BLL3282 PROTEIN"/>
    <property type="match status" value="1"/>
</dbReference>
<evidence type="ECO:0000313" key="7">
    <source>
        <dbReference type="EMBL" id="ODA89918.1"/>
    </source>
</evidence>
<accession>A0A1E2SJU3</accession>
<dbReference type="InterPro" id="IPR011701">
    <property type="entry name" value="MFS"/>
</dbReference>
<keyword evidence="2 5" id="KW-0812">Transmembrane</keyword>
<evidence type="ECO:0000256" key="2">
    <source>
        <dbReference type="ARBA" id="ARBA00022692"/>
    </source>
</evidence>
<organism evidence="7 8">
    <name type="scientific">Leifsonia xyli subsp. xyli</name>
    <dbReference type="NCBI Taxonomy" id="59736"/>
    <lineage>
        <taxon>Bacteria</taxon>
        <taxon>Bacillati</taxon>
        <taxon>Actinomycetota</taxon>
        <taxon>Actinomycetes</taxon>
        <taxon>Micrococcales</taxon>
        <taxon>Microbacteriaceae</taxon>
        <taxon>Leifsonia</taxon>
    </lineage>
</organism>
<evidence type="ECO:0000256" key="3">
    <source>
        <dbReference type="ARBA" id="ARBA00022989"/>
    </source>
</evidence>
<keyword evidence="3 5" id="KW-1133">Transmembrane helix</keyword>
<dbReference type="SUPFAM" id="SSF103473">
    <property type="entry name" value="MFS general substrate transporter"/>
    <property type="match status" value="1"/>
</dbReference>
<evidence type="ECO:0000256" key="1">
    <source>
        <dbReference type="ARBA" id="ARBA00004651"/>
    </source>
</evidence>
<dbReference type="GO" id="GO:0022857">
    <property type="term" value="F:transmembrane transporter activity"/>
    <property type="evidence" value="ECO:0007669"/>
    <property type="project" value="InterPro"/>
</dbReference>
<comment type="caution">
    <text evidence="7">The sequence shown here is derived from an EMBL/GenBank/DDBJ whole genome shotgun (WGS) entry which is preliminary data.</text>
</comment>
<dbReference type="InterPro" id="IPR020846">
    <property type="entry name" value="MFS_dom"/>
</dbReference>
<feature type="transmembrane region" description="Helical" evidence="5">
    <location>
        <begin position="276"/>
        <end position="309"/>
    </location>
</feature>
<feature type="transmembrane region" description="Helical" evidence="5">
    <location>
        <begin position="66"/>
        <end position="91"/>
    </location>
</feature>
<sequence length="390" mass="39233">MLALGVLGQASSTVFVSTPAFLIPVLHSESGLSLAQAGILASTPTIGLVLALIAWGALSDRIGERWVIAVGLALTALAALGAMSVSLYLAFGALLLIGGMSAASPNAASGRVVIGWFPKERRGLAMGIRQMCQPLGVAVAAISVPSLAAGGGIALALVVPAALCGVSAVLCALAIVDPPRVGRGGGDASEAHPQACWRPYRETSLLWRIHGVSMLLVVPQFTVSTFGLVWLVAELGFSSLAAGIVIGVSQFAGAIGRIGVGVLSDRVGSHLRTLRWVPIAAIAAMLLMAVASVFGSVAAAVILIVVAVVTVADNGLAYTAVAEIAGPSWSGRVLGAQNTGQFAAASVVGPVVGAPIGWLGYPLAFAIVALCPAVAAPLVPRDHELMAVSE</sequence>
<dbReference type="Proteomes" id="UP000094426">
    <property type="component" value="Unassembled WGS sequence"/>
</dbReference>
<feature type="domain" description="Major facilitator superfamily (MFS) profile" evidence="6">
    <location>
        <begin position="1"/>
        <end position="384"/>
    </location>
</feature>
<comment type="subcellular location">
    <subcellularLocation>
        <location evidence="1">Cell membrane</location>
        <topology evidence="1">Multi-pass membrane protein</topology>
    </subcellularLocation>
</comment>
<evidence type="ECO:0000256" key="4">
    <source>
        <dbReference type="ARBA" id="ARBA00023136"/>
    </source>
</evidence>
<dbReference type="OMA" id="WSDRVGS"/>
<dbReference type="PROSITE" id="PS50850">
    <property type="entry name" value="MFS"/>
    <property type="match status" value="1"/>
</dbReference>